<keyword evidence="3" id="KW-1185">Reference proteome</keyword>
<dbReference type="AlphaFoldDB" id="A0A4S1CMI3"/>
<reference evidence="2 3" key="1">
    <citation type="submission" date="2019-04" db="EMBL/GenBank/DDBJ databases">
        <title>Geobacter oryzae sp. nov., ferric-reducing bacteria isolated from paddy soil.</title>
        <authorList>
            <person name="Xu Z."/>
            <person name="Masuda Y."/>
            <person name="Itoh H."/>
            <person name="Senoo K."/>
        </authorList>
    </citation>
    <scope>NUCLEOTIDE SEQUENCE [LARGE SCALE GENOMIC DNA]</scope>
    <source>
        <strain evidence="2 3">Red111</strain>
    </source>
</reference>
<evidence type="ECO:0000256" key="1">
    <source>
        <dbReference type="SAM" id="Phobius"/>
    </source>
</evidence>
<dbReference type="Pfam" id="PF12669">
    <property type="entry name" value="FeoB_associated"/>
    <property type="match status" value="1"/>
</dbReference>
<keyword evidence="1" id="KW-1133">Transmembrane helix</keyword>
<keyword evidence="1" id="KW-0812">Transmembrane</keyword>
<evidence type="ECO:0000313" key="3">
    <source>
        <dbReference type="Proteomes" id="UP000306416"/>
    </source>
</evidence>
<comment type="caution">
    <text evidence="2">The sequence shown here is derived from an EMBL/GenBank/DDBJ whole genome shotgun (WGS) entry which is preliminary data.</text>
</comment>
<gene>
    <name evidence="2" type="ORF">E4633_06060</name>
</gene>
<dbReference type="EMBL" id="SRSC01000001">
    <property type="protein sequence ID" value="TGU75017.1"/>
    <property type="molecule type" value="Genomic_DNA"/>
</dbReference>
<dbReference type="Proteomes" id="UP000306416">
    <property type="component" value="Unassembled WGS sequence"/>
</dbReference>
<protein>
    <submittedName>
        <fullName evidence="2">FeoB-associated Cys-rich membrane protein</fullName>
    </submittedName>
</protein>
<evidence type="ECO:0000313" key="2">
    <source>
        <dbReference type="EMBL" id="TGU75017.1"/>
    </source>
</evidence>
<keyword evidence="1" id="KW-0472">Membrane</keyword>
<dbReference type="RefSeq" id="WP_135869328.1">
    <property type="nucleotide sequence ID" value="NZ_SRSC01000001.1"/>
</dbReference>
<organism evidence="2 3">
    <name type="scientific">Geomonas terrae</name>
    <dbReference type="NCBI Taxonomy" id="2562681"/>
    <lineage>
        <taxon>Bacteria</taxon>
        <taxon>Pseudomonadati</taxon>
        <taxon>Thermodesulfobacteriota</taxon>
        <taxon>Desulfuromonadia</taxon>
        <taxon>Geobacterales</taxon>
        <taxon>Geobacteraceae</taxon>
        <taxon>Geomonas</taxon>
    </lineage>
</organism>
<proteinExistence type="predicted"/>
<feature type="transmembrane region" description="Helical" evidence="1">
    <location>
        <begin position="6"/>
        <end position="24"/>
    </location>
</feature>
<accession>A0A4S1CMI3</accession>
<sequence length="41" mass="4198">MGIADVVIAAVIVAGACYILYATLWKKKGCCGCEGGSCCKK</sequence>
<name>A0A4S1CMI3_9BACT</name>